<dbReference type="Pfam" id="PF00712">
    <property type="entry name" value="DNA_pol3_beta"/>
    <property type="match status" value="1"/>
</dbReference>
<dbReference type="InterPro" id="IPR022634">
    <property type="entry name" value="DNA_polIII_beta_N"/>
</dbReference>
<dbReference type="HOGENOM" id="CLU_038149_1_1_11"/>
<dbReference type="Pfam" id="PF02767">
    <property type="entry name" value="DNA_pol3_beta_2"/>
    <property type="match status" value="1"/>
</dbReference>
<dbReference type="Gene3D" id="3.10.150.10">
    <property type="entry name" value="DNA Polymerase III, subunit A, domain 2"/>
    <property type="match status" value="3"/>
</dbReference>
<dbReference type="EMBL" id="CP002786">
    <property type="protein sequence ID" value="AEF38462.1"/>
    <property type="molecule type" value="Genomic_DNA"/>
</dbReference>
<dbReference type="GO" id="GO:0009360">
    <property type="term" value="C:DNA polymerase III complex"/>
    <property type="evidence" value="ECO:0007669"/>
    <property type="project" value="InterPro"/>
</dbReference>
<evidence type="ECO:0000259" key="13">
    <source>
        <dbReference type="Pfam" id="PF00712"/>
    </source>
</evidence>
<evidence type="ECO:0000313" key="16">
    <source>
        <dbReference type="EMBL" id="AEF38462.1"/>
    </source>
</evidence>
<dbReference type="GO" id="GO:0003887">
    <property type="term" value="F:DNA-directed DNA polymerase activity"/>
    <property type="evidence" value="ECO:0007669"/>
    <property type="project" value="UniProtKB-KW"/>
</dbReference>
<evidence type="ECO:0000256" key="3">
    <source>
        <dbReference type="ARBA" id="ARBA00021035"/>
    </source>
</evidence>
<dbReference type="KEGG" id="asd:AS9A_0002"/>
<proteinExistence type="inferred from homology"/>
<keyword evidence="8" id="KW-0239">DNA-directed DNA polymerase</keyword>
<evidence type="ECO:0000256" key="11">
    <source>
        <dbReference type="ARBA" id="ARBA00033275"/>
    </source>
</evidence>
<evidence type="ECO:0000256" key="8">
    <source>
        <dbReference type="ARBA" id="ARBA00022932"/>
    </source>
</evidence>
<comment type="similarity">
    <text evidence="2">Belongs to the beta sliding clamp family.</text>
</comment>
<keyword evidence="7" id="KW-0235">DNA replication</keyword>
<dbReference type="InterPro" id="IPR022637">
    <property type="entry name" value="DNA_polIII_beta_cen"/>
</dbReference>
<keyword evidence="9" id="KW-0238">DNA-binding</keyword>
<evidence type="ECO:0000256" key="4">
    <source>
        <dbReference type="ARBA" id="ARBA00022490"/>
    </source>
</evidence>
<dbReference type="CDD" id="cd00140">
    <property type="entry name" value="beta_clamp"/>
    <property type="match status" value="1"/>
</dbReference>
<name>F6EQR9_HOYSD</name>
<evidence type="ECO:0000256" key="5">
    <source>
        <dbReference type="ARBA" id="ARBA00022679"/>
    </source>
</evidence>
<reference evidence="16 17" key="1">
    <citation type="journal article" date="2011" name="J. Bacteriol.">
        <title>Complete genome sequence of Amycolicicoccus subflavus DQS3-9A1T, an actinomycete isolated from crude oil-polluted soil.</title>
        <authorList>
            <person name="Cai M."/>
            <person name="Chen W.M."/>
            <person name="Nie Y."/>
            <person name="Chi C.Q."/>
            <person name="Wang Y.N."/>
            <person name="Tang Y.Q."/>
            <person name="Li G.Y."/>
            <person name="Wu X.L."/>
        </authorList>
    </citation>
    <scope>NUCLEOTIDE SEQUENCE [LARGE SCALE GENOMIC DNA]</scope>
    <source>
        <strain evidence="17">DSM 45089 / DQS3-9A1</strain>
    </source>
</reference>
<gene>
    <name evidence="16" type="primary">dnaN</name>
    <name evidence="16" type="ordered locus">AS9A_0002</name>
</gene>
<dbReference type="PANTHER" id="PTHR30478">
    <property type="entry name" value="DNA POLYMERASE III SUBUNIT BETA"/>
    <property type="match status" value="1"/>
</dbReference>
<evidence type="ECO:0000256" key="9">
    <source>
        <dbReference type="ARBA" id="ARBA00023125"/>
    </source>
</evidence>
<evidence type="ECO:0000256" key="10">
    <source>
        <dbReference type="ARBA" id="ARBA00030988"/>
    </source>
</evidence>
<keyword evidence="4" id="KW-0963">Cytoplasm</keyword>
<dbReference type="NCBIfam" id="TIGR00663">
    <property type="entry name" value="dnan"/>
    <property type="match status" value="1"/>
</dbReference>
<sequence>MYNCGLLWVSRPSVPRRENYAQPRTSYPPFINVLVPSKQPAISSTLAGVSTGSTTPITTTEISLKEKDKKQVLWMTRRSAHTRRAFLAGSAVTGLRQGPSNGLQWGSDALLLWSGSDPAPQSCGPSGAVRGHVEPMELANLKFRVARDDFSDGVSWVARNLPSRPAVPVLGGVLLDATESGLTISGFDYETSAQITVPAEIAGVGRALVSGRLLADITKALPARPVDVDVDGARVHIICGNAKFSLPTMPVEDYPQLPTVPEVTGSLPAEVFTESIAQVAVAAGKDDTLPMLTGIRVEISGDAVVLAATDRFRLAVRTIEWTPEASGTETSVLVPAKTLSEAGKTLGGAGNATVKLALGTGASLASEGLIGVLGSGRRTTSRLLDAEFPKFRQLLPTSHTALAVVEIAPLVDAIKRVALLAERGAQVRMDFSEDGLQLSAGGDDAGKAEESLPVEFVGTPLVIAFNPTYLLDGLNALHTEKVVLGFTLPSRPAVLQPAPADFEVPSEADGSYPAIDSQYTYLLMPVRLPG</sequence>
<dbReference type="GO" id="GO:0006271">
    <property type="term" value="P:DNA strand elongation involved in DNA replication"/>
    <property type="evidence" value="ECO:0007669"/>
    <property type="project" value="TreeGrafter"/>
</dbReference>
<keyword evidence="5" id="KW-0808">Transferase</keyword>
<comment type="subcellular location">
    <subcellularLocation>
        <location evidence="1">Cytoplasm</location>
    </subcellularLocation>
</comment>
<dbReference type="FunFam" id="3.10.150.10:FF:000001">
    <property type="entry name" value="Beta sliding clamp"/>
    <property type="match status" value="1"/>
</dbReference>
<protein>
    <recommendedName>
        <fullName evidence="3">Beta sliding clamp</fullName>
    </recommendedName>
    <alternativeName>
        <fullName evidence="12">Beta-clamp processivity factor</fullName>
    </alternativeName>
    <alternativeName>
        <fullName evidence="10">DNA polymerase III beta sliding clamp subunit</fullName>
    </alternativeName>
    <alternativeName>
        <fullName evidence="11">DNA polymerase III subunit beta</fullName>
    </alternativeName>
</protein>
<evidence type="ECO:0000256" key="12">
    <source>
        <dbReference type="ARBA" id="ARBA00033276"/>
    </source>
</evidence>
<organism evidence="16 17">
    <name type="scientific">Hoyosella subflava (strain DSM 45089 / JCM 17490 / NBRC 109087 / DQS3-9A1)</name>
    <name type="common">Amycolicicoccus subflavus</name>
    <dbReference type="NCBI Taxonomy" id="443218"/>
    <lineage>
        <taxon>Bacteria</taxon>
        <taxon>Bacillati</taxon>
        <taxon>Actinomycetota</taxon>
        <taxon>Actinomycetes</taxon>
        <taxon>Mycobacteriales</taxon>
        <taxon>Hoyosellaceae</taxon>
        <taxon>Hoyosella</taxon>
    </lineage>
</organism>
<feature type="domain" description="DNA polymerase III beta sliding clamp central" evidence="14">
    <location>
        <begin position="267"/>
        <end position="390"/>
    </location>
</feature>
<evidence type="ECO:0000259" key="14">
    <source>
        <dbReference type="Pfam" id="PF02767"/>
    </source>
</evidence>
<dbReference type="FunFam" id="3.10.150.10:FF:000005">
    <property type="entry name" value="Beta sliding clamp"/>
    <property type="match status" value="1"/>
</dbReference>
<dbReference type="InterPro" id="IPR001001">
    <property type="entry name" value="DNA_polIII_beta"/>
</dbReference>
<keyword evidence="17" id="KW-1185">Reference proteome</keyword>
<feature type="domain" description="DNA polymerase III beta sliding clamp N-terminal" evidence="13">
    <location>
        <begin position="141"/>
        <end position="258"/>
    </location>
</feature>
<evidence type="ECO:0000256" key="7">
    <source>
        <dbReference type="ARBA" id="ARBA00022705"/>
    </source>
</evidence>
<dbReference type="SUPFAM" id="SSF55979">
    <property type="entry name" value="DNA clamp"/>
    <property type="match status" value="3"/>
</dbReference>
<dbReference type="SMART" id="SM00480">
    <property type="entry name" value="POL3Bc"/>
    <property type="match status" value="1"/>
</dbReference>
<dbReference type="GO" id="GO:0005737">
    <property type="term" value="C:cytoplasm"/>
    <property type="evidence" value="ECO:0007669"/>
    <property type="project" value="UniProtKB-SubCell"/>
</dbReference>
<feature type="domain" description="DNA polymerase III beta sliding clamp C-terminal" evidence="15">
    <location>
        <begin position="392"/>
        <end position="500"/>
    </location>
</feature>
<dbReference type="STRING" id="443218.AS9A_0002"/>
<accession>F6EQR9</accession>
<dbReference type="Proteomes" id="UP000009235">
    <property type="component" value="Chromosome"/>
</dbReference>
<evidence type="ECO:0000313" key="17">
    <source>
        <dbReference type="Proteomes" id="UP000009235"/>
    </source>
</evidence>
<evidence type="ECO:0000256" key="2">
    <source>
        <dbReference type="ARBA" id="ARBA00010752"/>
    </source>
</evidence>
<dbReference type="eggNOG" id="COG0592">
    <property type="taxonomic scope" value="Bacteria"/>
</dbReference>
<dbReference type="InterPro" id="IPR046938">
    <property type="entry name" value="DNA_clamp_sf"/>
</dbReference>
<keyword evidence="6" id="KW-0548">Nucleotidyltransferase</keyword>
<dbReference type="GO" id="GO:0008408">
    <property type="term" value="F:3'-5' exonuclease activity"/>
    <property type="evidence" value="ECO:0007669"/>
    <property type="project" value="InterPro"/>
</dbReference>
<dbReference type="AlphaFoldDB" id="F6EQR9"/>
<evidence type="ECO:0000259" key="15">
    <source>
        <dbReference type="Pfam" id="PF02768"/>
    </source>
</evidence>
<dbReference type="Pfam" id="PF02768">
    <property type="entry name" value="DNA_pol3_beta_3"/>
    <property type="match status" value="1"/>
</dbReference>
<evidence type="ECO:0000256" key="1">
    <source>
        <dbReference type="ARBA" id="ARBA00004496"/>
    </source>
</evidence>
<dbReference type="PANTHER" id="PTHR30478:SF0">
    <property type="entry name" value="BETA SLIDING CLAMP"/>
    <property type="match status" value="1"/>
</dbReference>
<dbReference type="GO" id="GO:0003677">
    <property type="term" value="F:DNA binding"/>
    <property type="evidence" value="ECO:0007669"/>
    <property type="project" value="UniProtKB-KW"/>
</dbReference>
<dbReference type="GO" id="GO:0042802">
    <property type="term" value="F:identical protein binding"/>
    <property type="evidence" value="ECO:0007669"/>
    <property type="project" value="UniProtKB-ARBA"/>
</dbReference>
<evidence type="ECO:0000256" key="6">
    <source>
        <dbReference type="ARBA" id="ARBA00022695"/>
    </source>
</evidence>
<dbReference type="InterPro" id="IPR022635">
    <property type="entry name" value="DNA_polIII_beta_C"/>
</dbReference>